<dbReference type="InterPro" id="IPR036779">
    <property type="entry name" value="LysM_dom_sf"/>
</dbReference>
<comment type="caution">
    <text evidence="2">The sequence shown here is derived from an EMBL/GenBank/DDBJ whole genome shotgun (WGS) entry which is preliminary data.</text>
</comment>
<dbReference type="SMART" id="SM00257">
    <property type="entry name" value="LysM"/>
    <property type="match status" value="1"/>
</dbReference>
<dbReference type="Pfam" id="PF01551">
    <property type="entry name" value="Peptidase_M23"/>
    <property type="match status" value="1"/>
</dbReference>
<evidence type="ECO:0000259" key="1">
    <source>
        <dbReference type="PROSITE" id="PS51782"/>
    </source>
</evidence>
<dbReference type="CDD" id="cd00118">
    <property type="entry name" value="LysM"/>
    <property type="match status" value="1"/>
</dbReference>
<evidence type="ECO:0000313" key="2">
    <source>
        <dbReference type="EMBL" id="KAA9325249.1"/>
    </source>
</evidence>
<dbReference type="PROSITE" id="PS51782">
    <property type="entry name" value="LYSM"/>
    <property type="match status" value="1"/>
</dbReference>
<feature type="domain" description="LysM" evidence="1">
    <location>
        <begin position="322"/>
        <end position="366"/>
    </location>
</feature>
<dbReference type="Gene3D" id="2.70.70.10">
    <property type="entry name" value="Glucose Permease (Domain IIA)"/>
    <property type="match status" value="1"/>
</dbReference>
<dbReference type="InterPro" id="IPR016047">
    <property type="entry name" value="M23ase_b-sheet_dom"/>
</dbReference>
<dbReference type="Proteomes" id="UP000326570">
    <property type="component" value="Unassembled WGS sequence"/>
</dbReference>
<reference evidence="2 3" key="1">
    <citation type="submission" date="2019-09" db="EMBL/GenBank/DDBJ databases">
        <title>Genome sequence of Adhaeribacter sp. M2.</title>
        <authorList>
            <person name="Srinivasan S."/>
        </authorList>
    </citation>
    <scope>NUCLEOTIDE SEQUENCE [LARGE SCALE GENOMIC DNA]</scope>
    <source>
        <strain evidence="2 3">M2</strain>
    </source>
</reference>
<dbReference type="GO" id="GO:0004222">
    <property type="term" value="F:metalloendopeptidase activity"/>
    <property type="evidence" value="ECO:0007669"/>
    <property type="project" value="TreeGrafter"/>
</dbReference>
<dbReference type="InterPro" id="IPR050570">
    <property type="entry name" value="Cell_wall_metabolism_enzyme"/>
</dbReference>
<dbReference type="Pfam" id="PF01476">
    <property type="entry name" value="LysM"/>
    <property type="match status" value="1"/>
</dbReference>
<proteinExistence type="predicted"/>
<dbReference type="PANTHER" id="PTHR21666:SF270">
    <property type="entry name" value="MUREIN HYDROLASE ACTIVATOR ENVC"/>
    <property type="match status" value="1"/>
</dbReference>
<dbReference type="AlphaFoldDB" id="A0A5N1IIZ3"/>
<evidence type="ECO:0000313" key="3">
    <source>
        <dbReference type="Proteomes" id="UP000326570"/>
    </source>
</evidence>
<accession>A0A5N1IIZ3</accession>
<dbReference type="Gene3D" id="3.10.350.10">
    <property type="entry name" value="LysM domain"/>
    <property type="match status" value="1"/>
</dbReference>
<sequence length="367" mass="41822">MRNFSFRLLLLFFLVLTGLQGFSQSRNLPPKKAPAKNKQAGKKDLFKIKAPKIQYVRPDTSILIEYDEFPEDSSDAGRSIFFNPAKKLSILNEDTTTLDLGEQQIVEMSDEILIDSTWIKVAGYYAIWDTHNINPYRKDGRNIKDSLHIHLVDHSKQRYSKMPLTTTPITSDFGYRGYRWHYGTDIDLDMGDTVYAAFDGVIRISKYDGGGYGNYLVVRHYNGLETLYGHLSRPLVNVGQFVKSGQAIGMGGSTGRSSGPHLHYEVRYEGNPIDPEHIYNFPEYKLKKEDFVITSALFNYYNTALKYKKSARGRATRVRSSAYHKVRSGDTISQIARKYGVSQAQIMRLNKISGKTTLKLGRSLRIR</sequence>
<keyword evidence="3" id="KW-1185">Reference proteome</keyword>
<dbReference type="SUPFAM" id="SSF54106">
    <property type="entry name" value="LysM domain"/>
    <property type="match status" value="1"/>
</dbReference>
<protein>
    <submittedName>
        <fullName evidence="2">Peptidoglycan DD-metalloendopeptidase family protein</fullName>
    </submittedName>
</protein>
<dbReference type="PANTHER" id="PTHR21666">
    <property type="entry name" value="PEPTIDASE-RELATED"/>
    <property type="match status" value="1"/>
</dbReference>
<dbReference type="InterPro" id="IPR011055">
    <property type="entry name" value="Dup_hybrid_motif"/>
</dbReference>
<name>A0A5N1IIZ3_9BACT</name>
<dbReference type="CDD" id="cd12797">
    <property type="entry name" value="M23_peptidase"/>
    <property type="match status" value="1"/>
</dbReference>
<gene>
    <name evidence="2" type="ORF">F0P94_18685</name>
</gene>
<organism evidence="2 3">
    <name type="scientific">Adhaeribacter soli</name>
    <dbReference type="NCBI Taxonomy" id="2607655"/>
    <lineage>
        <taxon>Bacteria</taxon>
        <taxon>Pseudomonadati</taxon>
        <taxon>Bacteroidota</taxon>
        <taxon>Cytophagia</taxon>
        <taxon>Cytophagales</taxon>
        <taxon>Hymenobacteraceae</taxon>
        <taxon>Adhaeribacter</taxon>
    </lineage>
</organism>
<dbReference type="EMBL" id="VTWT01000013">
    <property type="protein sequence ID" value="KAA9325249.1"/>
    <property type="molecule type" value="Genomic_DNA"/>
</dbReference>
<dbReference type="SUPFAM" id="SSF51261">
    <property type="entry name" value="Duplicated hybrid motif"/>
    <property type="match status" value="1"/>
</dbReference>
<dbReference type="InterPro" id="IPR018392">
    <property type="entry name" value="LysM"/>
</dbReference>